<dbReference type="KEGG" id="manr:MPAN_004010"/>
<dbReference type="Pfam" id="PF03239">
    <property type="entry name" value="FTR1"/>
    <property type="match status" value="1"/>
</dbReference>
<protein>
    <submittedName>
        <fullName evidence="6">Iron transporter</fullName>
    </submittedName>
</protein>
<keyword evidence="7" id="KW-1185">Reference proteome</keyword>
<dbReference type="Proteomes" id="UP000620133">
    <property type="component" value="Chromosome"/>
</dbReference>
<accession>A0A7U9XWI9</accession>
<comment type="subcellular location">
    <subcellularLocation>
        <location evidence="1">Membrane</location>
        <topology evidence="1">Multi-pass membrane protein</topology>
    </subcellularLocation>
</comment>
<evidence type="ECO:0000256" key="4">
    <source>
        <dbReference type="ARBA" id="ARBA00022989"/>
    </source>
</evidence>
<proteinExistence type="inferred from homology"/>
<reference evidence="6" key="1">
    <citation type="submission" date="2021-01" db="EMBL/GenBank/DDBJ databases">
        <title>Draft genome sequence of Acholeplasmataceae bacterium strain Mahy22.</title>
        <authorList>
            <person name="Watanabe M."/>
            <person name="Kojima H."/>
            <person name="Fukui M."/>
        </authorList>
    </citation>
    <scope>NUCLEOTIDE SEQUENCE</scope>
    <source>
        <strain evidence="6">Mahy22</strain>
    </source>
</reference>
<comment type="similarity">
    <text evidence="2">Belongs to the oxidase-dependent Fe transporter (OFeT) (TC 9.A.10.1) family.</text>
</comment>
<evidence type="ECO:0000256" key="3">
    <source>
        <dbReference type="ARBA" id="ARBA00022692"/>
    </source>
</evidence>
<evidence type="ECO:0000256" key="2">
    <source>
        <dbReference type="ARBA" id="ARBA00008333"/>
    </source>
</evidence>
<name>A0A7U9XWI9_9MOLU</name>
<dbReference type="InterPro" id="IPR004923">
    <property type="entry name" value="FTR1/Fip1/EfeU"/>
</dbReference>
<dbReference type="PANTHER" id="PTHR31632">
    <property type="entry name" value="IRON TRANSPORTER FTH1"/>
    <property type="match status" value="1"/>
</dbReference>
<organism evidence="6 7">
    <name type="scientific">Mariniplasma anaerobium</name>
    <dbReference type="NCBI Taxonomy" id="2735436"/>
    <lineage>
        <taxon>Bacteria</taxon>
        <taxon>Bacillati</taxon>
        <taxon>Mycoplasmatota</taxon>
        <taxon>Mollicutes</taxon>
        <taxon>Acholeplasmatales</taxon>
        <taxon>Acholeplasmataceae</taxon>
        <taxon>Mariniplasma</taxon>
    </lineage>
</organism>
<gene>
    <name evidence="6" type="ORF">MPAN_004010</name>
</gene>
<dbReference type="AlphaFoldDB" id="A0A7U9XWI9"/>
<dbReference type="GO" id="GO:0015093">
    <property type="term" value="F:ferrous iron transmembrane transporter activity"/>
    <property type="evidence" value="ECO:0007669"/>
    <property type="project" value="TreeGrafter"/>
</dbReference>
<sequence length="280" mass="31800">MFSIEILPGFIMGIREGLEAFLIISIMLEYLNKTKRQKDKKFVFQGLAYGIIISIVFGVLLFGISNLIGEGNTNIVKLWEFGASFFALMLITTFVIYMLKNRSSIVNEINDKMSISLSKKAIILLATVMVAREGAEIVLFTMASVEKTSYAIGALSGIAMSSILVYLFYKSLIKVNLKTIFNITMIYLILQAGFMLGYSFHELFSYFKAESIIESGHWIYTKAYDLSATFLNHKNQPVGIALYATIGWYSHPEIFQFFIQYAYSFSLLFLYIRSAKKKNI</sequence>
<dbReference type="GO" id="GO:0033573">
    <property type="term" value="C:high-affinity iron permease complex"/>
    <property type="evidence" value="ECO:0007669"/>
    <property type="project" value="InterPro"/>
</dbReference>
<evidence type="ECO:0000256" key="1">
    <source>
        <dbReference type="ARBA" id="ARBA00004141"/>
    </source>
</evidence>
<evidence type="ECO:0000313" key="7">
    <source>
        <dbReference type="Proteomes" id="UP000620133"/>
    </source>
</evidence>
<keyword evidence="3" id="KW-0812">Transmembrane</keyword>
<keyword evidence="5" id="KW-0472">Membrane</keyword>
<dbReference type="PANTHER" id="PTHR31632:SF2">
    <property type="entry name" value="PLASMA MEMBRANE IRON PERMEASE"/>
    <property type="match status" value="1"/>
</dbReference>
<evidence type="ECO:0000256" key="5">
    <source>
        <dbReference type="ARBA" id="ARBA00023136"/>
    </source>
</evidence>
<dbReference type="EMBL" id="AP024412">
    <property type="protein sequence ID" value="BCR35508.1"/>
    <property type="molecule type" value="Genomic_DNA"/>
</dbReference>
<keyword evidence="4" id="KW-1133">Transmembrane helix</keyword>
<evidence type="ECO:0000313" key="6">
    <source>
        <dbReference type="EMBL" id="BCR35508.1"/>
    </source>
</evidence>
<dbReference type="RefSeq" id="WP_176240113.1">
    <property type="nucleotide sequence ID" value="NZ_AP024412.1"/>
</dbReference>